<dbReference type="InterPro" id="IPR010920">
    <property type="entry name" value="LSM_dom_sf"/>
</dbReference>
<dbReference type="InterPro" id="IPR023408">
    <property type="entry name" value="MscS_beta-dom_sf"/>
</dbReference>
<feature type="coiled-coil region" evidence="6">
    <location>
        <begin position="364"/>
        <end position="391"/>
    </location>
</feature>
<dbReference type="SUPFAM" id="SSF50182">
    <property type="entry name" value="Sm-like ribonucleoproteins"/>
    <property type="match status" value="1"/>
</dbReference>
<feature type="transmembrane region" description="Helical" evidence="7">
    <location>
        <begin position="6"/>
        <end position="27"/>
    </location>
</feature>
<dbReference type="GO" id="GO:0008381">
    <property type="term" value="F:mechanosensitive monoatomic ion channel activity"/>
    <property type="evidence" value="ECO:0007669"/>
    <property type="project" value="InterPro"/>
</dbReference>
<dbReference type="Pfam" id="PF00924">
    <property type="entry name" value="MS_channel_2nd"/>
    <property type="match status" value="1"/>
</dbReference>
<evidence type="ECO:0000256" key="7">
    <source>
        <dbReference type="SAM" id="Phobius"/>
    </source>
</evidence>
<evidence type="ECO:0000256" key="6">
    <source>
        <dbReference type="SAM" id="Coils"/>
    </source>
</evidence>
<keyword evidence="4 7" id="KW-1133">Transmembrane helix</keyword>
<keyword evidence="2" id="KW-1003">Cell membrane</keyword>
<dbReference type="InterPro" id="IPR045275">
    <property type="entry name" value="MscS_archaea/bacteria_type"/>
</dbReference>
<dbReference type="SUPFAM" id="SSF82689">
    <property type="entry name" value="Mechanosensitive channel protein MscS (YggB), C-terminal domain"/>
    <property type="match status" value="1"/>
</dbReference>
<dbReference type="Proteomes" id="UP000199259">
    <property type="component" value="Unassembled WGS sequence"/>
</dbReference>
<dbReference type="PANTHER" id="PTHR30221:SF18">
    <property type="entry name" value="SLL0590 PROTEIN"/>
    <property type="match status" value="1"/>
</dbReference>
<feature type="transmembrane region" description="Helical" evidence="7">
    <location>
        <begin position="39"/>
        <end position="62"/>
    </location>
</feature>
<keyword evidence="6" id="KW-0175">Coiled coil</keyword>
<evidence type="ECO:0000256" key="5">
    <source>
        <dbReference type="ARBA" id="ARBA00023136"/>
    </source>
</evidence>
<reference evidence="9 10" key="1">
    <citation type="submission" date="2016-10" db="EMBL/GenBank/DDBJ databases">
        <authorList>
            <person name="Varghese N."/>
            <person name="Submissions S."/>
        </authorList>
    </citation>
    <scope>NUCLEOTIDE SEQUENCE [LARGE SCALE GENOMIC DNA]</scope>
    <source>
        <strain evidence="9 10">PL 12/M</strain>
    </source>
</reference>
<organism evidence="9 10">
    <name type="scientific">Methanolobus vulcani</name>
    <dbReference type="NCBI Taxonomy" id="38026"/>
    <lineage>
        <taxon>Archaea</taxon>
        <taxon>Methanobacteriati</taxon>
        <taxon>Methanobacteriota</taxon>
        <taxon>Stenosarchaea group</taxon>
        <taxon>Methanomicrobia</taxon>
        <taxon>Methanosarcinales</taxon>
        <taxon>Methanosarcinaceae</taxon>
        <taxon>Methanolobus</taxon>
    </lineage>
</organism>
<dbReference type="GO" id="GO:0005886">
    <property type="term" value="C:plasma membrane"/>
    <property type="evidence" value="ECO:0007669"/>
    <property type="project" value="UniProtKB-SubCell"/>
</dbReference>
<keyword evidence="3 7" id="KW-0812">Transmembrane</keyword>
<evidence type="ECO:0000259" key="8">
    <source>
        <dbReference type="Pfam" id="PF00924"/>
    </source>
</evidence>
<evidence type="ECO:0000256" key="3">
    <source>
        <dbReference type="ARBA" id="ARBA00022692"/>
    </source>
</evidence>
<dbReference type="PANTHER" id="PTHR30221">
    <property type="entry name" value="SMALL-CONDUCTANCE MECHANOSENSITIVE CHANNEL"/>
    <property type="match status" value="1"/>
</dbReference>
<comment type="subcellular location">
    <subcellularLocation>
        <location evidence="1">Cell membrane</location>
        <topology evidence="1">Multi-pass membrane protein</topology>
    </subcellularLocation>
</comment>
<dbReference type="Gene3D" id="2.30.30.60">
    <property type="match status" value="1"/>
</dbReference>
<keyword evidence="10" id="KW-1185">Reference proteome</keyword>
<accession>A0A7Z7FCZ5</accession>
<evidence type="ECO:0000256" key="1">
    <source>
        <dbReference type="ARBA" id="ARBA00004651"/>
    </source>
</evidence>
<dbReference type="RefSeq" id="WP_091710149.1">
    <property type="nucleotide sequence ID" value="NZ_FNCA01000005.1"/>
</dbReference>
<evidence type="ECO:0000313" key="9">
    <source>
        <dbReference type="EMBL" id="SDF96121.1"/>
    </source>
</evidence>
<evidence type="ECO:0000256" key="2">
    <source>
        <dbReference type="ARBA" id="ARBA00022475"/>
    </source>
</evidence>
<sequence length="392" mass="44694">MDINQFIPAIISLLATLSLILIFDYLFHKKNIFSRERIIQQIIYILVIVIGLILTIFTLPINVEDKNLVLTFVSIVIGAIITFSSTTFVANAMAGIMLRMINPFRVGDFIKTDGTFGRVTEIYFLNTQVQSIDRDLITIPNLTLVSKPLKTIRSSGTIITTSVSLGYNIPRVKIEKSLLQAAEITGLENPFVHVEKLGDFSISYKVGGLLKDVDRIITTRSDFKKNVIDNLHNSDIEIVSPTYMNQRVFSEDYVCMPPKEDARKVPKEKEPEVQTEEIIFDKAIMAQMLDRIYTIADKLPARRKDMEDKIKEIADENIRDELKEQIGILAKMEENINPEIQALKDLPDITSLPDDKDDEYVEKLVSAEKDITILDNRHEDLEKKIFKALEQE</sequence>
<dbReference type="InterPro" id="IPR011066">
    <property type="entry name" value="MscS_channel_C_sf"/>
</dbReference>
<dbReference type="InterPro" id="IPR006685">
    <property type="entry name" value="MscS_channel_2nd"/>
</dbReference>
<dbReference type="EMBL" id="FNCA01000005">
    <property type="protein sequence ID" value="SDF96121.1"/>
    <property type="molecule type" value="Genomic_DNA"/>
</dbReference>
<dbReference type="AlphaFoldDB" id="A0A7Z7FCZ5"/>
<comment type="caution">
    <text evidence="9">The sequence shown here is derived from an EMBL/GenBank/DDBJ whole genome shotgun (WGS) entry which is preliminary data.</text>
</comment>
<gene>
    <name evidence="9" type="ORF">SAMN04488589_1830</name>
</gene>
<name>A0A7Z7FCZ5_9EURY</name>
<protein>
    <submittedName>
        <fullName evidence="9">Mechanosensitive ion channel</fullName>
    </submittedName>
</protein>
<proteinExistence type="predicted"/>
<dbReference type="OrthoDB" id="121853at2157"/>
<evidence type="ECO:0000313" key="10">
    <source>
        <dbReference type="Proteomes" id="UP000199259"/>
    </source>
</evidence>
<keyword evidence="5 7" id="KW-0472">Membrane</keyword>
<evidence type="ECO:0000256" key="4">
    <source>
        <dbReference type="ARBA" id="ARBA00022989"/>
    </source>
</evidence>
<feature type="transmembrane region" description="Helical" evidence="7">
    <location>
        <begin position="68"/>
        <end position="90"/>
    </location>
</feature>
<feature type="domain" description="Mechanosensitive ion channel MscS" evidence="8">
    <location>
        <begin position="88"/>
        <end position="147"/>
    </location>
</feature>